<feature type="region of interest" description="Disordered" evidence="1">
    <location>
        <begin position="67"/>
        <end position="86"/>
    </location>
</feature>
<evidence type="ECO:0000313" key="3">
    <source>
        <dbReference type="Proteomes" id="UP000663193"/>
    </source>
</evidence>
<evidence type="ECO:0000256" key="1">
    <source>
        <dbReference type="SAM" id="MobiDB-lite"/>
    </source>
</evidence>
<dbReference type="VEuPathDB" id="FungiDB:JI435_120250"/>
<name>A0A7U2FE78_PHANO</name>
<organism evidence="2 3">
    <name type="scientific">Phaeosphaeria nodorum (strain SN15 / ATCC MYA-4574 / FGSC 10173)</name>
    <name type="common">Glume blotch fungus</name>
    <name type="synonym">Parastagonospora nodorum</name>
    <dbReference type="NCBI Taxonomy" id="321614"/>
    <lineage>
        <taxon>Eukaryota</taxon>
        <taxon>Fungi</taxon>
        <taxon>Dikarya</taxon>
        <taxon>Ascomycota</taxon>
        <taxon>Pezizomycotina</taxon>
        <taxon>Dothideomycetes</taxon>
        <taxon>Pleosporomycetidae</taxon>
        <taxon>Pleosporales</taxon>
        <taxon>Pleosporineae</taxon>
        <taxon>Phaeosphaeriaceae</taxon>
        <taxon>Parastagonospora</taxon>
    </lineage>
</organism>
<dbReference type="Proteomes" id="UP000663193">
    <property type="component" value="Chromosome 12"/>
</dbReference>
<keyword evidence="3" id="KW-1185">Reference proteome</keyword>
<dbReference type="OrthoDB" id="10647463at2759"/>
<protein>
    <submittedName>
        <fullName evidence="2">Uncharacterized protein</fullName>
    </submittedName>
</protein>
<dbReference type="RefSeq" id="XP_001802257.1">
    <property type="nucleotide sequence ID" value="XM_001802205.1"/>
</dbReference>
<dbReference type="EMBL" id="CP069034">
    <property type="protein sequence ID" value="QRD01345.1"/>
    <property type="molecule type" value="Genomic_DNA"/>
</dbReference>
<dbReference type="AlphaFoldDB" id="A0A7U2FE78"/>
<sequence length="228" mass="24133">MSPPPTKNTCEGCGRDMTTNNAAETITAHHHRPMIDLAPELGEWCASGFQGKLLKRSLPALCIPTVAPSSPTSPTNPPVSSSPTLPLVSREASLRKPTNPIRGESCAALFFTVRPAAASADSPRVSSGNHSNYGCVCTIRSFASKQPPQHQFYGRHDPVTLVPPRHGRSRGKHTTPVSHCPPIASLAPASTLVHHHTRTPATAAITSTSICGCSNTNNSTLSRLMPIV</sequence>
<evidence type="ECO:0000313" key="2">
    <source>
        <dbReference type="EMBL" id="QRD01345.1"/>
    </source>
</evidence>
<accession>A0A7U2FE78</accession>
<gene>
    <name evidence="2" type="ORF">JI435_120250</name>
</gene>
<reference evidence="3" key="1">
    <citation type="journal article" date="2021" name="BMC Genomics">
        <title>Chromosome-level genome assembly and manually-curated proteome of model necrotroph Parastagonospora nodorum Sn15 reveals a genome-wide trove of candidate effector homologs, and redundancy of virulence-related functions within an accessory chromosome.</title>
        <authorList>
            <person name="Bertazzoni S."/>
            <person name="Jones D.A.B."/>
            <person name="Phan H.T."/>
            <person name="Tan K.-C."/>
            <person name="Hane J.K."/>
        </authorList>
    </citation>
    <scope>NUCLEOTIDE SEQUENCE [LARGE SCALE GENOMIC DNA]</scope>
    <source>
        <strain evidence="3">SN15 / ATCC MYA-4574 / FGSC 10173)</strain>
    </source>
</reference>
<proteinExistence type="predicted"/>
<dbReference type="KEGG" id="pno:SNOG_12025"/>